<protein>
    <submittedName>
        <fullName evidence="2">Uncharacterized protein</fullName>
    </submittedName>
</protein>
<evidence type="ECO:0000256" key="1">
    <source>
        <dbReference type="SAM" id="Coils"/>
    </source>
</evidence>
<keyword evidence="1" id="KW-0175">Coiled coil</keyword>
<reference evidence="2" key="1">
    <citation type="submission" date="2020-04" db="EMBL/GenBank/DDBJ databases">
        <authorList>
            <person name="Chiriac C."/>
            <person name="Salcher M."/>
            <person name="Ghai R."/>
            <person name="Kavagutti S V."/>
        </authorList>
    </citation>
    <scope>NUCLEOTIDE SEQUENCE</scope>
</reference>
<dbReference type="EMBL" id="LR796235">
    <property type="protein sequence ID" value="CAB4129840.1"/>
    <property type="molecule type" value="Genomic_DNA"/>
</dbReference>
<evidence type="ECO:0000313" key="2">
    <source>
        <dbReference type="EMBL" id="CAB4129840.1"/>
    </source>
</evidence>
<sequence>MRVNIDISQIQKVVQMLVEEEGQESVVITPQQYIDLLKFTDYNGKLVQNMKQFRGKRIVIDGDLSLRGTDANNITNITVNGSLDLTYTKINSIEGIQTKSISTYGTPYEQIQIKKQRQIELEKQNVLRQDDEWNLETANNDIAILANVLFEYLTSSSGDYEAKEPNHDARLQELYTAKERMEEIEIETEDNENLMDLEAIEEEIEELEKRIDVYNLVYYHKYYSMRIFYVLTEDLDESKEKWAVGDNYDTHMSAYERIDELIDDIGIKGFNSGFVEDYIDIEELKETFREDEENNVRENLEDFFDEEDFEYSDPAVQERIDEIELFLEDSEIDQEKVDELNEELDELRDSDKTVPENLIEEKVEGLVDDLIDGDPVTVIENYGLNIENFIDIRGFKEGVVETDGIGHTLNSYDGDYDTIEFNDETYYILQTEG</sequence>
<feature type="coiled-coil region" evidence="1">
    <location>
        <begin position="190"/>
        <end position="217"/>
    </location>
</feature>
<organism evidence="2">
    <name type="scientific">uncultured Caudovirales phage</name>
    <dbReference type="NCBI Taxonomy" id="2100421"/>
    <lineage>
        <taxon>Viruses</taxon>
        <taxon>Duplodnaviria</taxon>
        <taxon>Heunggongvirae</taxon>
        <taxon>Uroviricota</taxon>
        <taxon>Caudoviricetes</taxon>
        <taxon>Peduoviridae</taxon>
        <taxon>Maltschvirus</taxon>
        <taxon>Maltschvirus maltsch</taxon>
    </lineage>
</organism>
<proteinExistence type="predicted"/>
<gene>
    <name evidence="2" type="ORF">UFOVP117_125</name>
</gene>
<accession>A0A6J5LA95</accession>
<name>A0A6J5LA95_9CAUD</name>